<keyword evidence="3" id="KW-1185">Reference proteome</keyword>
<dbReference type="Pfam" id="PF00550">
    <property type="entry name" value="PP-binding"/>
    <property type="match status" value="1"/>
</dbReference>
<accession>A0ABV6N6G1</accession>
<evidence type="ECO:0000313" key="3">
    <source>
        <dbReference type="Proteomes" id="UP001589810"/>
    </source>
</evidence>
<dbReference type="RefSeq" id="WP_273938000.1">
    <property type="nucleotide sequence ID" value="NZ_CP097263.1"/>
</dbReference>
<gene>
    <name evidence="2" type="ORF">ACFFH7_42125</name>
</gene>
<name>A0ABV6N6G1_9PSEU</name>
<dbReference type="PANTHER" id="PTHR45527">
    <property type="entry name" value="NONRIBOSOMAL PEPTIDE SYNTHETASE"/>
    <property type="match status" value="1"/>
</dbReference>
<comment type="caution">
    <text evidence="2">The sequence shown here is derived from an EMBL/GenBank/DDBJ whole genome shotgun (WGS) entry which is preliminary data.</text>
</comment>
<dbReference type="EMBL" id="JBHLUD010000015">
    <property type="protein sequence ID" value="MFC0548165.1"/>
    <property type="molecule type" value="Genomic_DNA"/>
</dbReference>
<dbReference type="PROSITE" id="PS50075">
    <property type="entry name" value="CARRIER"/>
    <property type="match status" value="1"/>
</dbReference>
<dbReference type="Gene3D" id="1.10.1200.10">
    <property type="entry name" value="ACP-like"/>
    <property type="match status" value="1"/>
</dbReference>
<feature type="domain" description="Carrier" evidence="1">
    <location>
        <begin position="6"/>
        <end position="81"/>
    </location>
</feature>
<evidence type="ECO:0000313" key="2">
    <source>
        <dbReference type="EMBL" id="MFC0548165.1"/>
    </source>
</evidence>
<dbReference type="Proteomes" id="UP001589810">
    <property type="component" value="Unassembled WGS sequence"/>
</dbReference>
<dbReference type="PANTHER" id="PTHR45527:SF1">
    <property type="entry name" value="FATTY ACID SYNTHASE"/>
    <property type="match status" value="1"/>
</dbReference>
<protein>
    <submittedName>
        <fullName evidence="2">Phosphopantetheine-binding protein</fullName>
    </submittedName>
</protein>
<reference evidence="2 3" key="1">
    <citation type="submission" date="2024-09" db="EMBL/GenBank/DDBJ databases">
        <authorList>
            <person name="Sun Q."/>
            <person name="Mori K."/>
        </authorList>
    </citation>
    <scope>NUCLEOTIDE SEQUENCE [LARGE SCALE GENOMIC DNA]</scope>
    <source>
        <strain evidence="2 3">TBRC 1432</strain>
    </source>
</reference>
<evidence type="ECO:0000259" key="1">
    <source>
        <dbReference type="PROSITE" id="PS50075"/>
    </source>
</evidence>
<organism evidence="2 3">
    <name type="scientific">Kutzneria chonburiensis</name>
    <dbReference type="NCBI Taxonomy" id="1483604"/>
    <lineage>
        <taxon>Bacteria</taxon>
        <taxon>Bacillati</taxon>
        <taxon>Actinomycetota</taxon>
        <taxon>Actinomycetes</taxon>
        <taxon>Pseudonocardiales</taxon>
        <taxon>Pseudonocardiaceae</taxon>
        <taxon>Kutzneria</taxon>
    </lineage>
</organism>
<dbReference type="InterPro" id="IPR036736">
    <property type="entry name" value="ACP-like_sf"/>
</dbReference>
<dbReference type="InterPro" id="IPR009081">
    <property type="entry name" value="PP-bd_ACP"/>
</dbReference>
<sequence length="105" mass="11541">MAQFEAPATDVERSVARIWGEVLNLPEVGVADNFFDLGGHSVLLHMVHDKLGAGFAEVPPVVELFQYPTVRQLAQRLDRGAAAPARIGRRARGGLNRLRQNRIGE</sequence>
<proteinExistence type="predicted"/>
<dbReference type="SUPFAM" id="SSF47336">
    <property type="entry name" value="ACP-like"/>
    <property type="match status" value="1"/>
</dbReference>